<reference evidence="1" key="1">
    <citation type="journal article" date="2019" name="bioRxiv">
        <title>The Genome of the Zebra Mussel, Dreissena polymorpha: A Resource for Invasive Species Research.</title>
        <authorList>
            <person name="McCartney M.A."/>
            <person name="Auch B."/>
            <person name="Kono T."/>
            <person name="Mallez S."/>
            <person name="Zhang Y."/>
            <person name="Obille A."/>
            <person name="Becker A."/>
            <person name="Abrahante J.E."/>
            <person name="Garbe J."/>
            <person name="Badalamenti J.P."/>
            <person name="Herman A."/>
            <person name="Mangelson H."/>
            <person name="Liachko I."/>
            <person name="Sullivan S."/>
            <person name="Sone E.D."/>
            <person name="Koren S."/>
            <person name="Silverstein K.A.T."/>
            <person name="Beckman K.B."/>
            <person name="Gohl D.M."/>
        </authorList>
    </citation>
    <scope>NUCLEOTIDE SEQUENCE</scope>
    <source>
        <strain evidence="1">Duluth1</strain>
        <tissue evidence="1">Whole animal</tissue>
    </source>
</reference>
<organism evidence="1 2">
    <name type="scientific">Dreissena polymorpha</name>
    <name type="common">Zebra mussel</name>
    <name type="synonym">Mytilus polymorpha</name>
    <dbReference type="NCBI Taxonomy" id="45954"/>
    <lineage>
        <taxon>Eukaryota</taxon>
        <taxon>Metazoa</taxon>
        <taxon>Spiralia</taxon>
        <taxon>Lophotrochozoa</taxon>
        <taxon>Mollusca</taxon>
        <taxon>Bivalvia</taxon>
        <taxon>Autobranchia</taxon>
        <taxon>Heteroconchia</taxon>
        <taxon>Euheterodonta</taxon>
        <taxon>Imparidentia</taxon>
        <taxon>Neoheterodontei</taxon>
        <taxon>Myida</taxon>
        <taxon>Dreissenoidea</taxon>
        <taxon>Dreissenidae</taxon>
        <taxon>Dreissena</taxon>
    </lineage>
</organism>
<accession>A0A9D4CFQ1</accession>
<dbReference type="Proteomes" id="UP000828390">
    <property type="component" value="Unassembled WGS sequence"/>
</dbReference>
<reference evidence="1" key="2">
    <citation type="submission" date="2020-11" db="EMBL/GenBank/DDBJ databases">
        <authorList>
            <person name="McCartney M.A."/>
            <person name="Auch B."/>
            <person name="Kono T."/>
            <person name="Mallez S."/>
            <person name="Becker A."/>
            <person name="Gohl D.M."/>
            <person name="Silverstein K.A.T."/>
            <person name="Koren S."/>
            <person name="Bechman K.B."/>
            <person name="Herman A."/>
            <person name="Abrahante J.E."/>
            <person name="Garbe J."/>
        </authorList>
    </citation>
    <scope>NUCLEOTIDE SEQUENCE</scope>
    <source>
        <strain evidence="1">Duluth1</strain>
        <tissue evidence="1">Whole animal</tissue>
    </source>
</reference>
<keyword evidence="2" id="KW-1185">Reference proteome</keyword>
<dbReference type="EMBL" id="JAIWYP010000012">
    <property type="protein sequence ID" value="KAH3724082.1"/>
    <property type="molecule type" value="Genomic_DNA"/>
</dbReference>
<sequence>MAYTRNCQVPNENIDHLILNGQFATVDGYVVFFDYLEETKKSEDMLSKEMNTSVLTTGNTIEYSLNEKWTNIAVISKASELQRSMIKMQGEDYTEQVKMVDGKENLLKLYFSDKQVKVSTEQVKMGDGKEKLLTLYFSDKHFKVSTEQVKMVDGKENLLKLYFSDKHVKVSTEQVKMGDGKEKLLTLYFSDKHFKVSTEQLNIGDGKEKCLTLSSFNHELVYFSTEQVKISDGKEKFLTLLSFSDEYLKFITKQPEHASAWLEHLLKAVPDWNNKNKKGADKNTVLAIKEYKRRFKLLKGQIGVLLKDIGVSRKEFLKDAGDDFANEGADKKTVPEIKEYKPRLNLLKENKRRLKLLKEKHDRRGVLLKGADKKTVTEIKDVHKKACIELTELLTDTGGNFANEDSRNRSEHVIRRTMTNYRRIESRAYTETTSNDKECRTQLNAYVKITLEMLNIALEIVSSLLILHRNIFPEVIRMFLHFPTMEDNDSKEQKHQ</sequence>
<name>A0A9D4CFQ1_DREPO</name>
<comment type="caution">
    <text evidence="1">The sequence shown here is derived from an EMBL/GenBank/DDBJ whole genome shotgun (WGS) entry which is preliminary data.</text>
</comment>
<evidence type="ECO:0000313" key="1">
    <source>
        <dbReference type="EMBL" id="KAH3724082.1"/>
    </source>
</evidence>
<protein>
    <submittedName>
        <fullName evidence="1">Uncharacterized protein</fullName>
    </submittedName>
</protein>
<proteinExistence type="predicted"/>
<gene>
    <name evidence="1" type="ORF">DPMN_049884</name>
</gene>
<dbReference type="AlphaFoldDB" id="A0A9D4CFQ1"/>
<evidence type="ECO:0000313" key="2">
    <source>
        <dbReference type="Proteomes" id="UP000828390"/>
    </source>
</evidence>